<organism evidence="3 4">
    <name type="scientific">Roseivirga pacifica</name>
    <dbReference type="NCBI Taxonomy" id="1267423"/>
    <lineage>
        <taxon>Bacteria</taxon>
        <taxon>Pseudomonadati</taxon>
        <taxon>Bacteroidota</taxon>
        <taxon>Cytophagia</taxon>
        <taxon>Cytophagales</taxon>
        <taxon>Roseivirgaceae</taxon>
        <taxon>Roseivirga</taxon>
    </lineage>
</organism>
<evidence type="ECO:0000313" key="3">
    <source>
        <dbReference type="EMBL" id="SEW43314.1"/>
    </source>
</evidence>
<name>A0A1I0RQ24_9BACT</name>
<dbReference type="EMBL" id="FOIR01000005">
    <property type="protein sequence ID" value="SEW43314.1"/>
    <property type="molecule type" value="Genomic_DNA"/>
</dbReference>
<feature type="domain" description="Dihydroorotase catalytic" evidence="2">
    <location>
        <begin position="56"/>
        <end position="238"/>
    </location>
</feature>
<evidence type="ECO:0000256" key="1">
    <source>
        <dbReference type="ARBA" id="ARBA00022975"/>
    </source>
</evidence>
<dbReference type="Proteomes" id="UP000199437">
    <property type="component" value="Unassembled WGS sequence"/>
</dbReference>
<dbReference type="GO" id="GO:0006145">
    <property type="term" value="P:purine nucleobase catabolic process"/>
    <property type="evidence" value="ECO:0007669"/>
    <property type="project" value="TreeGrafter"/>
</dbReference>
<reference evidence="4" key="1">
    <citation type="submission" date="2016-10" db="EMBL/GenBank/DDBJ databases">
        <authorList>
            <person name="Varghese N."/>
            <person name="Submissions S."/>
        </authorList>
    </citation>
    <scope>NUCLEOTIDE SEQUENCE [LARGE SCALE GENOMIC DNA]</scope>
    <source>
        <strain evidence="4">CGMCC 1.12402</strain>
    </source>
</reference>
<dbReference type="AlphaFoldDB" id="A0A1I0RQ24"/>
<accession>A0A1I0RQ24</accession>
<dbReference type="CDD" id="cd01317">
    <property type="entry name" value="DHOase_IIa"/>
    <property type="match status" value="1"/>
</dbReference>
<dbReference type="PANTHER" id="PTHR43668:SF2">
    <property type="entry name" value="ALLANTOINASE"/>
    <property type="match status" value="1"/>
</dbReference>
<dbReference type="GO" id="GO:0005737">
    <property type="term" value="C:cytoplasm"/>
    <property type="evidence" value="ECO:0007669"/>
    <property type="project" value="TreeGrafter"/>
</dbReference>
<dbReference type="RefSeq" id="WP_090261110.1">
    <property type="nucleotide sequence ID" value="NZ_FOIR01000005.1"/>
</dbReference>
<dbReference type="GeneID" id="99988629"/>
<dbReference type="InterPro" id="IPR050138">
    <property type="entry name" value="DHOase/Allantoinase_Hydrolase"/>
</dbReference>
<evidence type="ECO:0000313" key="4">
    <source>
        <dbReference type="Proteomes" id="UP000199437"/>
    </source>
</evidence>
<dbReference type="Gene3D" id="2.30.40.10">
    <property type="entry name" value="Urease, subunit C, domain 1"/>
    <property type="match status" value="1"/>
</dbReference>
<evidence type="ECO:0000259" key="2">
    <source>
        <dbReference type="Pfam" id="PF12890"/>
    </source>
</evidence>
<dbReference type="GO" id="GO:0004038">
    <property type="term" value="F:allantoinase activity"/>
    <property type="evidence" value="ECO:0007669"/>
    <property type="project" value="TreeGrafter"/>
</dbReference>
<dbReference type="SUPFAM" id="SSF51556">
    <property type="entry name" value="Metallo-dependent hydrolases"/>
    <property type="match status" value="1"/>
</dbReference>
<dbReference type="Pfam" id="PF12890">
    <property type="entry name" value="DHOase"/>
    <property type="match status" value="1"/>
</dbReference>
<dbReference type="GO" id="GO:0004151">
    <property type="term" value="F:dihydroorotase activity"/>
    <property type="evidence" value="ECO:0007669"/>
    <property type="project" value="InterPro"/>
</dbReference>
<dbReference type="InterPro" id="IPR024403">
    <property type="entry name" value="DHOase_cat"/>
</dbReference>
<dbReference type="GO" id="GO:0006221">
    <property type="term" value="P:pyrimidine nucleotide biosynthetic process"/>
    <property type="evidence" value="ECO:0007669"/>
    <property type="project" value="UniProtKB-KW"/>
</dbReference>
<dbReference type="PANTHER" id="PTHR43668">
    <property type="entry name" value="ALLANTOINASE"/>
    <property type="match status" value="1"/>
</dbReference>
<proteinExistence type="predicted"/>
<dbReference type="InterPro" id="IPR011059">
    <property type="entry name" value="Metal-dep_hydrolase_composite"/>
</dbReference>
<dbReference type="SUPFAM" id="SSF51338">
    <property type="entry name" value="Composite domain of metallo-dependent hydrolases"/>
    <property type="match status" value="1"/>
</dbReference>
<dbReference type="InterPro" id="IPR004722">
    <property type="entry name" value="DHOase"/>
</dbReference>
<dbReference type="GO" id="GO:0046872">
    <property type="term" value="F:metal ion binding"/>
    <property type="evidence" value="ECO:0007669"/>
    <property type="project" value="InterPro"/>
</dbReference>
<dbReference type="OrthoDB" id="9765462at2"/>
<sequence>MNLLIRGAHILNPDSPFHNSIKDIFIEAGVIRQIGDNLSVENAELIDAKGCYVSVGWFDMRANFQDPGLEHKEDLESGSQAAMAAGFTDVVLLPNAQPVVDSKNAVAYYQKWSKYSLVDLHPMAAVSLKAEGKELTEMIDLHSAGAKAFSDGVKPIWHTDIMLKSLQYLQKFDGLLINKPEDELLTAFGHMNEGEVSTVMGLKGMPSIAESLMIQRDLELLEYAGGKVHFSLISSKDSVALIREAKAKGLKVTCDVGVNYLKFIDADAQFYDTNFKVNPPYRTEQDRLALVEGVLDGTIDVIVSDHYPHDEECKKLEFDLADFGTNNLQGFLPVLIDVFGDDFEKVVDRFTSKPREILGVTLPEIEEGADACLTVFSKDRTWQFNKQTNLSKSLASPLMNQELKGAVLAVTNKGQVFKTNNEA</sequence>
<gene>
    <name evidence="3" type="ORF">SAMN05216290_3963</name>
</gene>
<protein>
    <submittedName>
        <fullName evidence="3">Dihydroorotase</fullName>
    </submittedName>
</protein>
<dbReference type="STRING" id="1267423.SAMN05216290_3963"/>
<dbReference type="InterPro" id="IPR032466">
    <property type="entry name" value="Metal_Hydrolase"/>
</dbReference>
<keyword evidence="4" id="KW-1185">Reference proteome</keyword>
<dbReference type="NCBIfam" id="TIGR00857">
    <property type="entry name" value="pyrC_multi"/>
    <property type="match status" value="1"/>
</dbReference>
<dbReference type="Gene3D" id="3.20.20.140">
    <property type="entry name" value="Metal-dependent hydrolases"/>
    <property type="match status" value="1"/>
</dbReference>
<keyword evidence="1" id="KW-0665">Pyrimidine biosynthesis</keyword>